<feature type="non-terminal residue" evidence="2">
    <location>
        <position position="57"/>
    </location>
</feature>
<sequence length="57" mass="6546">YTVTAVVVGCFILIIIIIIIMTVIYKKKPNFTKPCGFKKMFPCIRHEEDNTTLPEDV</sequence>
<name>A0ABD0PYA4_CIRMR</name>
<accession>A0ABD0PYA4</accession>
<evidence type="ECO:0000256" key="1">
    <source>
        <dbReference type="SAM" id="Phobius"/>
    </source>
</evidence>
<feature type="non-terminal residue" evidence="2">
    <location>
        <position position="1"/>
    </location>
</feature>
<organism evidence="2 3">
    <name type="scientific">Cirrhinus mrigala</name>
    <name type="common">Mrigala</name>
    <dbReference type="NCBI Taxonomy" id="683832"/>
    <lineage>
        <taxon>Eukaryota</taxon>
        <taxon>Metazoa</taxon>
        <taxon>Chordata</taxon>
        <taxon>Craniata</taxon>
        <taxon>Vertebrata</taxon>
        <taxon>Euteleostomi</taxon>
        <taxon>Actinopterygii</taxon>
        <taxon>Neopterygii</taxon>
        <taxon>Teleostei</taxon>
        <taxon>Ostariophysi</taxon>
        <taxon>Cypriniformes</taxon>
        <taxon>Cyprinidae</taxon>
        <taxon>Labeoninae</taxon>
        <taxon>Labeonini</taxon>
        <taxon>Cirrhinus</taxon>
    </lineage>
</organism>
<evidence type="ECO:0000313" key="2">
    <source>
        <dbReference type="EMBL" id="KAL0178994.1"/>
    </source>
</evidence>
<evidence type="ECO:0000313" key="3">
    <source>
        <dbReference type="Proteomes" id="UP001529510"/>
    </source>
</evidence>
<keyword evidence="1" id="KW-0472">Membrane</keyword>
<proteinExistence type="predicted"/>
<gene>
    <name evidence="2" type="ORF">M9458_024436</name>
</gene>
<reference evidence="2 3" key="1">
    <citation type="submission" date="2024-05" db="EMBL/GenBank/DDBJ databases">
        <title>Genome sequencing and assembly of Indian major carp, Cirrhinus mrigala (Hamilton, 1822).</title>
        <authorList>
            <person name="Mohindra V."/>
            <person name="Chowdhury L.M."/>
            <person name="Lal K."/>
            <person name="Jena J.K."/>
        </authorList>
    </citation>
    <scope>NUCLEOTIDE SEQUENCE [LARGE SCALE GENOMIC DNA]</scope>
    <source>
        <strain evidence="2">CM1030</strain>
        <tissue evidence="2">Blood</tissue>
    </source>
</reference>
<keyword evidence="3" id="KW-1185">Reference proteome</keyword>
<dbReference type="Proteomes" id="UP001529510">
    <property type="component" value="Unassembled WGS sequence"/>
</dbReference>
<keyword evidence="1" id="KW-0812">Transmembrane</keyword>
<feature type="transmembrane region" description="Helical" evidence="1">
    <location>
        <begin position="6"/>
        <end position="25"/>
    </location>
</feature>
<comment type="caution">
    <text evidence="2">The sequence shown here is derived from an EMBL/GenBank/DDBJ whole genome shotgun (WGS) entry which is preliminary data.</text>
</comment>
<dbReference type="AlphaFoldDB" id="A0ABD0PYA4"/>
<protein>
    <submittedName>
        <fullName evidence="2">Uncharacterized protein</fullName>
    </submittedName>
</protein>
<keyword evidence="1" id="KW-1133">Transmembrane helix</keyword>
<dbReference type="EMBL" id="JAMKFB020000012">
    <property type="protein sequence ID" value="KAL0178994.1"/>
    <property type="molecule type" value="Genomic_DNA"/>
</dbReference>